<name>A0AAV3YDM2_9GAST</name>
<evidence type="ECO:0000313" key="2">
    <source>
        <dbReference type="Proteomes" id="UP000735302"/>
    </source>
</evidence>
<sequence length="89" mass="9917">MRRDDRNCGNKDLSPYLKTFILNKSKNTASIPLYGALSHLEILLTFLSGTNLSISALAWIDKIVSSVLSWLWLVLACRQYCLAPAVSTD</sequence>
<dbReference type="EMBL" id="BLXT01000880">
    <property type="protein sequence ID" value="GFN81133.1"/>
    <property type="molecule type" value="Genomic_DNA"/>
</dbReference>
<gene>
    <name evidence="1" type="ORF">PoB_000763900</name>
</gene>
<organism evidence="1 2">
    <name type="scientific">Plakobranchus ocellatus</name>
    <dbReference type="NCBI Taxonomy" id="259542"/>
    <lineage>
        <taxon>Eukaryota</taxon>
        <taxon>Metazoa</taxon>
        <taxon>Spiralia</taxon>
        <taxon>Lophotrochozoa</taxon>
        <taxon>Mollusca</taxon>
        <taxon>Gastropoda</taxon>
        <taxon>Heterobranchia</taxon>
        <taxon>Euthyneura</taxon>
        <taxon>Panpulmonata</taxon>
        <taxon>Sacoglossa</taxon>
        <taxon>Placobranchoidea</taxon>
        <taxon>Plakobranchidae</taxon>
        <taxon>Plakobranchus</taxon>
    </lineage>
</organism>
<reference evidence="1 2" key="1">
    <citation type="journal article" date="2021" name="Elife">
        <title>Chloroplast acquisition without the gene transfer in kleptoplastic sea slugs, Plakobranchus ocellatus.</title>
        <authorList>
            <person name="Maeda T."/>
            <person name="Takahashi S."/>
            <person name="Yoshida T."/>
            <person name="Shimamura S."/>
            <person name="Takaki Y."/>
            <person name="Nagai Y."/>
            <person name="Toyoda A."/>
            <person name="Suzuki Y."/>
            <person name="Arimoto A."/>
            <person name="Ishii H."/>
            <person name="Satoh N."/>
            <person name="Nishiyama T."/>
            <person name="Hasebe M."/>
            <person name="Maruyama T."/>
            <person name="Minagawa J."/>
            <person name="Obokata J."/>
            <person name="Shigenobu S."/>
        </authorList>
    </citation>
    <scope>NUCLEOTIDE SEQUENCE [LARGE SCALE GENOMIC DNA]</scope>
</reference>
<keyword evidence="2" id="KW-1185">Reference proteome</keyword>
<proteinExistence type="predicted"/>
<dbReference type="Proteomes" id="UP000735302">
    <property type="component" value="Unassembled WGS sequence"/>
</dbReference>
<dbReference type="AlphaFoldDB" id="A0AAV3YDM2"/>
<evidence type="ECO:0000313" key="1">
    <source>
        <dbReference type="EMBL" id="GFN81133.1"/>
    </source>
</evidence>
<accession>A0AAV3YDM2</accession>
<protein>
    <submittedName>
        <fullName evidence="1">Uncharacterized protein</fullName>
    </submittedName>
</protein>
<comment type="caution">
    <text evidence="1">The sequence shown here is derived from an EMBL/GenBank/DDBJ whole genome shotgun (WGS) entry which is preliminary data.</text>
</comment>